<gene>
    <name evidence="3" type="ORF">RMAR00112_LOCUS24259</name>
</gene>
<keyword evidence="1" id="KW-0812">Transmembrane</keyword>
<proteinExistence type="predicted"/>
<reference evidence="3" key="1">
    <citation type="submission" date="2021-01" db="EMBL/GenBank/DDBJ databases">
        <authorList>
            <person name="Corre E."/>
            <person name="Pelletier E."/>
            <person name="Niang G."/>
            <person name="Scheremetjew M."/>
            <person name="Finn R."/>
            <person name="Kale V."/>
            <person name="Holt S."/>
            <person name="Cochrane G."/>
            <person name="Meng A."/>
            <person name="Brown T."/>
            <person name="Cohen L."/>
        </authorList>
    </citation>
    <scope>NUCLEOTIDE SEQUENCE</scope>
    <source>
        <strain evidence="3">CCMP 769</strain>
    </source>
</reference>
<keyword evidence="2" id="KW-0732">Signal</keyword>
<name>A0A7S2ZZ14_9RHOD</name>
<feature type="transmembrane region" description="Helical" evidence="1">
    <location>
        <begin position="154"/>
        <end position="175"/>
    </location>
</feature>
<dbReference type="AlphaFoldDB" id="A0A7S2ZZ14"/>
<evidence type="ECO:0000256" key="1">
    <source>
        <dbReference type="SAM" id="Phobius"/>
    </source>
</evidence>
<evidence type="ECO:0000313" key="3">
    <source>
        <dbReference type="EMBL" id="CAE0056213.1"/>
    </source>
</evidence>
<organism evidence="3">
    <name type="scientific">Rhodosorus marinus</name>
    <dbReference type="NCBI Taxonomy" id="101924"/>
    <lineage>
        <taxon>Eukaryota</taxon>
        <taxon>Rhodophyta</taxon>
        <taxon>Stylonematophyceae</taxon>
        <taxon>Stylonematales</taxon>
        <taxon>Stylonemataceae</taxon>
        <taxon>Rhodosorus</taxon>
    </lineage>
</organism>
<accession>A0A7S2ZZ14</accession>
<evidence type="ECO:0000256" key="2">
    <source>
        <dbReference type="SAM" id="SignalP"/>
    </source>
</evidence>
<feature type="signal peptide" evidence="2">
    <location>
        <begin position="1"/>
        <end position="23"/>
    </location>
</feature>
<feature type="chain" id="PRO_5030951270" evidence="2">
    <location>
        <begin position="24"/>
        <end position="242"/>
    </location>
</feature>
<keyword evidence="1" id="KW-1133">Transmembrane helix</keyword>
<sequence length="242" mass="27232">MKEGVKDHSLFLCLLVLAGAVAAREGSDCAIGGKCFEIKGGFVNIVEGPECRKFFATGLCSRLCLQSLEAITSRTSWSKCALRCNWGSTITKGAVSWLELCRRHAAREAPANPHTKREVKEEEGIKVGEERHKPATTKEFRQAVKTLWLKDKKFAVPVLAGLCAVLVAVLVLRVVRIGEQQRTLYESIQAWFRNRRLDRRIRTRRKQGLDKVLDPGSDYRIREATGRARRHLIKAISPQHAE</sequence>
<keyword evidence="1" id="KW-0472">Membrane</keyword>
<dbReference type="EMBL" id="HBHW01031547">
    <property type="protein sequence ID" value="CAE0056213.1"/>
    <property type="molecule type" value="Transcribed_RNA"/>
</dbReference>
<protein>
    <submittedName>
        <fullName evidence="3">Uncharacterized protein</fullName>
    </submittedName>
</protein>